<feature type="domain" description="Peptidase S1" evidence="1">
    <location>
        <begin position="26"/>
        <end position="82"/>
    </location>
</feature>
<keyword evidence="2" id="KW-0378">Hydrolase</keyword>
<accession>A0A5B7IKW1</accession>
<keyword evidence="3" id="KW-1185">Reference proteome</keyword>
<dbReference type="GO" id="GO:0004252">
    <property type="term" value="F:serine-type endopeptidase activity"/>
    <property type="evidence" value="ECO:0007669"/>
    <property type="project" value="InterPro"/>
</dbReference>
<dbReference type="AlphaFoldDB" id="A0A5B7IKW1"/>
<proteinExistence type="predicted"/>
<comment type="caution">
    <text evidence="2">The sequence shown here is derived from an EMBL/GenBank/DDBJ whole genome shotgun (WGS) entry which is preliminary data.</text>
</comment>
<dbReference type="GO" id="GO:0006508">
    <property type="term" value="P:proteolysis"/>
    <property type="evidence" value="ECO:0007669"/>
    <property type="project" value="UniProtKB-KW"/>
</dbReference>
<dbReference type="InterPro" id="IPR001254">
    <property type="entry name" value="Trypsin_dom"/>
</dbReference>
<dbReference type="SUPFAM" id="SSF50494">
    <property type="entry name" value="Trypsin-like serine proteases"/>
    <property type="match status" value="1"/>
</dbReference>
<dbReference type="EMBL" id="VSRR010059244">
    <property type="protein sequence ID" value="MPC82257.1"/>
    <property type="molecule type" value="Genomic_DNA"/>
</dbReference>
<keyword evidence="2" id="KW-0645">Protease</keyword>
<sequence length="140" mass="15818">MKSVLHLRRVSKLHPARGQRDIQSAQCDRSYSTLPHYPNTWPKGIRKETLCAGDLNGGRDACQGDSGSTWTVRVGRYRIAGILPTLDCTSTCATRPTSPGSRRLRSLHFEMTFKMRSNWQRTTTMEKKAHWVASSLKGQK</sequence>
<evidence type="ECO:0000313" key="2">
    <source>
        <dbReference type="EMBL" id="MPC82257.1"/>
    </source>
</evidence>
<evidence type="ECO:0000313" key="3">
    <source>
        <dbReference type="Proteomes" id="UP000324222"/>
    </source>
</evidence>
<organism evidence="2 3">
    <name type="scientific">Portunus trituberculatus</name>
    <name type="common">Swimming crab</name>
    <name type="synonym">Neptunus trituberculatus</name>
    <dbReference type="NCBI Taxonomy" id="210409"/>
    <lineage>
        <taxon>Eukaryota</taxon>
        <taxon>Metazoa</taxon>
        <taxon>Ecdysozoa</taxon>
        <taxon>Arthropoda</taxon>
        <taxon>Crustacea</taxon>
        <taxon>Multicrustacea</taxon>
        <taxon>Malacostraca</taxon>
        <taxon>Eumalacostraca</taxon>
        <taxon>Eucarida</taxon>
        <taxon>Decapoda</taxon>
        <taxon>Pleocyemata</taxon>
        <taxon>Brachyura</taxon>
        <taxon>Eubrachyura</taxon>
        <taxon>Portunoidea</taxon>
        <taxon>Portunidae</taxon>
        <taxon>Portuninae</taxon>
        <taxon>Portunus</taxon>
    </lineage>
</organism>
<reference evidence="2 3" key="1">
    <citation type="submission" date="2019-05" db="EMBL/GenBank/DDBJ databases">
        <title>Another draft genome of Portunus trituberculatus and its Hox gene families provides insights of decapod evolution.</title>
        <authorList>
            <person name="Jeong J.-H."/>
            <person name="Song I."/>
            <person name="Kim S."/>
            <person name="Choi T."/>
            <person name="Kim D."/>
            <person name="Ryu S."/>
            <person name="Kim W."/>
        </authorList>
    </citation>
    <scope>NUCLEOTIDE SEQUENCE [LARGE SCALE GENOMIC DNA]</scope>
    <source>
        <tissue evidence="2">Muscle</tissue>
    </source>
</reference>
<dbReference type="Proteomes" id="UP000324222">
    <property type="component" value="Unassembled WGS sequence"/>
</dbReference>
<dbReference type="Pfam" id="PF00089">
    <property type="entry name" value="Trypsin"/>
    <property type="match status" value="1"/>
</dbReference>
<evidence type="ECO:0000259" key="1">
    <source>
        <dbReference type="Pfam" id="PF00089"/>
    </source>
</evidence>
<name>A0A5B7IKW1_PORTR</name>
<gene>
    <name evidence="2" type="primary">Hayan</name>
    <name evidence="2" type="ORF">E2C01_076910</name>
</gene>
<dbReference type="Gene3D" id="2.40.10.10">
    <property type="entry name" value="Trypsin-like serine proteases"/>
    <property type="match status" value="1"/>
</dbReference>
<protein>
    <submittedName>
        <fullName evidence="2">Serine protease Hayan</fullName>
    </submittedName>
</protein>
<dbReference type="InterPro" id="IPR009003">
    <property type="entry name" value="Peptidase_S1_PA"/>
</dbReference>
<dbReference type="InterPro" id="IPR043504">
    <property type="entry name" value="Peptidase_S1_PA_chymotrypsin"/>
</dbReference>